<dbReference type="AlphaFoldDB" id="A0A8H3EDP6"/>
<sequence>MAATDESRSPAMLYVSKELDNTSSNTLAGATSRNKRKAVNNTRTITSRTVPSVVTIVPKPKRAKFEPKRRQEVANVRKKGACMKCRIKKLRCSGLLPCKSCQRSQVVSRMTFDRWEQCVSFSMKEVNIYVMDYPCNKETYDAMLGNLPLVAENASSSFDDMIKWDVRSISSEFVLWMSDDDAQPGSTSLVGILSSSAFECMISKFVDSSLSRYARLLVKLTSILYSYGSQASYANCDSTSLWSLCSFAGTKVLRELELALGNASLAAASREKLTSLFLVLFTTIIAVGYSKPQSPSGDQAASRYGLPIHRSPTSTESRISGPSVQVFPEAQKHLLRILAHHMVYIAERIDLLDTNVSRKRIIEETACRWNRRATFQLKAMPIPKDADGQSNLVSSYDTLDSWRTADETLPTGDPAHCYHLSRSHPTESSCRPAGGFGTCVHEQSMNTEPSPMDLILAGHQQTTSAPRDVQARTECTSTLRVNPESTKRAHDSSHRHSSHHLASMCAKDGNHAAFESLAEADSICAPFLSADDNNNASEASSLDALPSLSQLQDSERSFSAASGSPPRIRSHDSIMSPCDANSDQASVCRSCKFPNLPFGTLDQDELCQFCSALPQHGGDAFVPCPDGWPDDEVLARDRFDRLQRELGSLNLLV</sequence>
<feature type="region of interest" description="Disordered" evidence="2">
    <location>
        <begin position="23"/>
        <end position="42"/>
    </location>
</feature>
<organism evidence="4 5">
    <name type="scientific">Alectoria fallacina</name>
    <dbReference type="NCBI Taxonomy" id="1903189"/>
    <lineage>
        <taxon>Eukaryota</taxon>
        <taxon>Fungi</taxon>
        <taxon>Dikarya</taxon>
        <taxon>Ascomycota</taxon>
        <taxon>Pezizomycotina</taxon>
        <taxon>Lecanoromycetes</taxon>
        <taxon>OSLEUM clade</taxon>
        <taxon>Lecanoromycetidae</taxon>
        <taxon>Lecanorales</taxon>
        <taxon>Lecanorineae</taxon>
        <taxon>Parmeliaceae</taxon>
        <taxon>Alectoria</taxon>
    </lineage>
</organism>
<dbReference type="Pfam" id="PF00172">
    <property type="entry name" value="Zn_clus"/>
    <property type="match status" value="1"/>
</dbReference>
<feature type="compositionally biased region" description="Basic and acidic residues" evidence="2">
    <location>
        <begin position="485"/>
        <end position="494"/>
    </location>
</feature>
<dbReference type="InterPro" id="IPR001138">
    <property type="entry name" value="Zn2Cys6_DnaBD"/>
</dbReference>
<dbReference type="Gene3D" id="4.10.240.10">
    <property type="entry name" value="Zn(2)-C6 fungal-type DNA-binding domain"/>
    <property type="match status" value="1"/>
</dbReference>
<keyword evidence="1" id="KW-0539">Nucleus</keyword>
<feature type="compositionally biased region" description="Polar residues" evidence="2">
    <location>
        <begin position="23"/>
        <end position="32"/>
    </location>
</feature>
<dbReference type="OrthoDB" id="5372082at2759"/>
<dbReference type="CDD" id="cd00067">
    <property type="entry name" value="GAL4"/>
    <property type="match status" value="1"/>
</dbReference>
<dbReference type="Proteomes" id="UP000664203">
    <property type="component" value="Unassembled WGS sequence"/>
</dbReference>
<evidence type="ECO:0000256" key="1">
    <source>
        <dbReference type="ARBA" id="ARBA00023242"/>
    </source>
</evidence>
<protein>
    <recommendedName>
        <fullName evidence="3">Zn(2)-C6 fungal-type domain-containing protein</fullName>
    </recommendedName>
</protein>
<reference evidence="4" key="1">
    <citation type="submission" date="2021-03" db="EMBL/GenBank/DDBJ databases">
        <authorList>
            <person name="Tagirdzhanova G."/>
        </authorList>
    </citation>
    <scope>NUCLEOTIDE SEQUENCE</scope>
</reference>
<dbReference type="GO" id="GO:0008270">
    <property type="term" value="F:zinc ion binding"/>
    <property type="evidence" value="ECO:0007669"/>
    <property type="project" value="InterPro"/>
</dbReference>
<feature type="region of interest" description="Disordered" evidence="2">
    <location>
        <begin position="477"/>
        <end position="502"/>
    </location>
</feature>
<evidence type="ECO:0000313" key="4">
    <source>
        <dbReference type="EMBL" id="CAF9904921.1"/>
    </source>
</evidence>
<evidence type="ECO:0000259" key="3">
    <source>
        <dbReference type="PROSITE" id="PS50048"/>
    </source>
</evidence>
<feature type="domain" description="Zn(2)-C6 fungal-type" evidence="3">
    <location>
        <begin position="81"/>
        <end position="120"/>
    </location>
</feature>
<feature type="compositionally biased region" description="Polar residues" evidence="2">
    <location>
        <begin position="553"/>
        <end position="562"/>
    </location>
</feature>
<dbReference type="SUPFAM" id="SSF57701">
    <property type="entry name" value="Zn2/Cys6 DNA-binding domain"/>
    <property type="match status" value="1"/>
</dbReference>
<keyword evidence="5" id="KW-1185">Reference proteome</keyword>
<evidence type="ECO:0000256" key="2">
    <source>
        <dbReference type="SAM" id="MobiDB-lite"/>
    </source>
</evidence>
<dbReference type="PROSITE" id="PS50048">
    <property type="entry name" value="ZN2_CY6_FUNGAL_2"/>
    <property type="match status" value="1"/>
</dbReference>
<dbReference type="GO" id="GO:0000981">
    <property type="term" value="F:DNA-binding transcription factor activity, RNA polymerase II-specific"/>
    <property type="evidence" value="ECO:0007669"/>
    <property type="project" value="InterPro"/>
</dbReference>
<dbReference type="EMBL" id="CAJPDR010000009">
    <property type="protein sequence ID" value="CAF9904921.1"/>
    <property type="molecule type" value="Genomic_DNA"/>
</dbReference>
<evidence type="ECO:0000313" key="5">
    <source>
        <dbReference type="Proteomes" id="UP000664203"/>
    </source>
</evidence>
<proteinExistence type="predicted"/>
<comment type="caution">
    <text evidence="4">The sequence shown here is derived from an EMBL/GenBank/DDBJ whole genome shotgun (WGS) entry which is preliminary data.</text>
</comment>
<accession>A0A8H3EDP6</accession>
<name>A0A8H3EDP6_9LECA</name>
<feature type="region of interest" description="Disordered" evidence="2">
    <location>
        <begin position="553"/>
        <end position="573"/>
    </location>
</feature>
<gene>
    <name evidence="4" type="ORF">ALECFALPRED_010636</name>
</gene>
<dbReference type="InterPro" id="IPR036864">
    <property type="entry name" value="Zn2-C6_fun-type_DNA-bd_sf"/>
</dbReference>